<feature type="compositionally biased region" description="Basic and acidic residues" evidence="1">
    <location>
        <begin position="62"/>
        <end position="71"/>
    </location>
</feature>
<feature type="compositionally biased region" description="Low complexity" evidence="1">
    <location>
        <begin position="232"/>
        <end position="249"/>
    </location>
</feature>
<accession>A0A5C3E4I3</accession>
<name>A0A5C3E4I3_9BASI</name>
<protein>
    <submittedName>
        <fullName evidence="2">Uncharacterized protein</fullName>
    </submittedName>
</protein>
<evidence type="ECO:0000256" key="1">
    <source>
        <dbReference type="SAM" id="MobiDB-lite"/>
    </source>
</evidence>
<feature type="compositionally biased region" description="Basic and acidic residues" evidence="1">
    <location>
        <begin position="255"/>
        <end position="266"/>
    </location>
</feature>
<dbReference type="AlphaFoldDB" id="A0A5C3E4I3"/>
<organism evidence="2 3">
    <name type="scientific">Ustilago trichophora</name>
    <dbReference type="NCBI Taxonomy" id="86804"/>
    <lineage>
        <taxon>Eukaryota</taxon>
        <taxon>Fungi</taxon>
        <taxon>Dikarya</taxon>
        <taxon>Basidiomycota</taxon>
        <taxon>Ustilaginomycotina</taxon>
        <taxon>Ustilaginomycetes</taxon>
        <taxon>Ustilaginales</taxon>
        <taxon>Ustilaginaceae</taxon>
        <taxon>Ustilago</taxon>
    </lineage>
</organism>
<feature type="compositionally biased region" description="Low complexity" evidence="1">
    <location>
        <begin position="1"/>
        <end position="19"/>
    </location>
</feature>
<feature type="compositionally biased region" description="Basic and acidic residues" evidence="1">
    <location>
        <begin position="154"/>
        <end position="165"/>
    </location>
</feature>
<feature type="region of interest" description="Disordered" evidence="1">
    <location>
        <begin position="1"/>
        <end position="266"/>
    </location>
</feature>
<feature type="compositionally biased region" description="Polar residues" evidence="1">
    <location>
        <begin position="91"/>
        <end position="105"/>
    </location>
</feature>
<evidence type="ECO:0000313" key="2">
    <source>
        <dbReference type="EMBL" id="SPO24476.1"/>
    </source>
</evidence>
<dbReference type="OrthoDB" id="10483407at2759"/>
<proteinExistence type="predicted"/>
<sequence length="266" mass="27803">MSSSKASAKTMSAAPSATSDLPMLTSDAPSTPTPRAVQAQPYLEKPKGQQRRSETLTAAVHSLHDSMRPEDQNPDSAEARSPSSSPENAKDPQQTPEASDTIQRSGKQHVQRLNFTAEASSTPVSTLKRAVQTSIGERGANKSSAPSSPQAGPDVDRIKTPKEDTGADGGSAPSSYDFAEASSVTEGGLHLAKTHEPASGGEDITPLTRTKSDIAPWMTQRHKRAIRRSLEAAAASSSPIKSPASKSAPAPTPEKSARDGDSGELK</sequence>
<gene>
    <name evidence="2" type="ORF">UTRI_03744</name>
</gene>
<evidence type="ECO:0000313" key="3">
    <source>
        <dbReference type="Proteomes" id="UP000324022"/>
    </source>
</evidence>
<reference evidence="2 3" key="1">
    <citation type="submission" date="2018-03" db="EMBL/GenBank/DDBJ databases">
        <authorList>
            <person name="Guldener U."/>
        </authorList>
    </citation>
    <scope>NUCLEOTIDE SEQUENCE [LARGE SCALE GENOMIC DNA]</scope>
    <source>
        <strain evidence="2 3">NBRC100155</strain>
    </source>
</reference>
<dbReference type="Proteomes" id="UP000324022">
    <property type="component" value="Unassembled WGS sequence"/>
</dbReference>
<feature type="compositionally biased region" description="Polar residues" evidence="1">
    <location>
        <begin position="111"/>
        <end position="150"/>
    </location>
</feature>
<feature type="compositionally biased region" description="Basic and acidic residues" evidence="1">
    <location>
        <begin position="44"/>
        <end position="54"/>
    </location>
</feature>
<keyword evidence="3" id="KW-1185">Reference proteome</keyword>
<dbReference type="EMBL" id="OOIN01000007">
    <property type="protein sequence ID" value="SPO24476.1"/>
    <property type="molecule type" value="Genomic_DNA"/>
</dbReference>